<protein>
    <submittedName>
        <fullName evidence="5">EAL domain-containing protein</fullName>
    </submittedName>
</protein>
<dbReference type="Pfam" id="PF08448">
    <property type="entry name" value="PAS_4"/>
    <property type="match status" value="3"/>
</dbReference>
<evidence type="ECO:0000259" key="2">
    <source>
        <dbReference type="PROSITE" id="PS50113"/>
    </source>
</evidence>
<dbReference type="InterPro" id="IPR043128">
    <property type="entry name" value="Rev_trsase/Diguanyl_cyclase"/>
</dbReference>
<dbReference type="PROSITE" id="PS50113">
    <property type="entry name" value="PAC"/>
    <property type="match status" value="1"/>
</dbReference>
<dbReference type="Gene3D" id="3.30.70.270">
    <property type="match status" value="1"/>
</dbReference>
<dbReference type="InterPro" id="IPR035919">
    <property type="entry name" value="EAL_sf"/>
</dbReference>
<dbReference type="NCBIfam" id="TIGR00229">
    <property type="entry name" value="sensory_box"/>
    <property type="match status" value="3"/>
</dbReference>
<dbReference type="InterPro" id="IPR000700">
    <property type="entry name" value="PAS-assoc_C"/>
</dbReference>
<proteinExistence type="predicted"/>
<reference evidence="5 6" key="1">
    <citation type="submission" date="2019-02" db="EMBL/GenBank/DDBJ databases">
        <title>Draft Genome Sequences of Six Type Strains of the Genus Massilia.</title>
        <authorList>
            <person name="Miess H."/>
            <person name="Frediansyhah A."/>
            <person name="Gross H."/>
        </authorList>
    </citation>
    <scope>NUCLEOTIDE SEQUENCE [LARGE SCALE GENOMIC DNA]</scope>
    <source>
        <strain evidence="5 6">DSM 17472</strain>
    </source>
</reference>
<evidence type="ECO:0000313" key="6">
    <source>
        <dbReference type="Proteomes" id="UP000292307"/>
    </source>
</evidence>
<dbReference type="PROSITE" id="PS50883">
    <property type="entry name" value="EAL"/>
    <property type="match status" value="1"/>
</dbReference>
<dbReference type="InterPro" id="IPR000014">
    <property type="entry name" value="PAS"/>
</dbReference>
<dbReference type="Pfam" id="PF00563">
    <property type="entry name" value="EAL"/>
    <property type="match status" value="1"/>
</dbReference>
<dbReference type="NCBIfam" id="TIGR00254">
    <property type="entry name" value="GGDEF"/>
    <property type="match status" value="1"/>
</dbReference>
<dbReference type="SMART" id="SM00267">
    <property type="entry name" value="GGDEF"/>
    <property type="match status" value="1"/>
</dbReference>
<dbReference type="Pfam" id="PF13426">
    <property type="entry name" value="PAS_9"/>
    <property type="match status" value="1"/>
</dbReference>
<dbReference type="InterPro" id="IPR001633">
    <property type="entry name" value="EAL_dom"/>
</dbReference>
<dbReference type="Pfam" id="PF00990">
    <property type="entry name" value="GGDEF"/>
    <property type="match status" value="1"/>
</dbReference>
<keyword evidence="6" id="KW-1185">Reference proteome</keyword>
<dbReference type="Gene3D" id="3.20.20.450">
    <property type="entry name" value="EAL domain"/>
    <property type="match status" value="1"/>
</dbReference>
<feature type="domain" description="PAS" evidence="1">
    <location>
        <begin position="466"/>
        <end position="511"/>
    </location>
</feature>
<accession>A0ABX5RWP5</accession>
<feature type="domain" description="PAS" evidence="1">
    <location>
        <begin position="349"/>
        <end position="419"/>
    </location>
</feature>
<feature type="domain" description="PAC" evidence="2">
    <location>
        <begin position="536"/>
        <end position="588"/>
    </location>
</feature>
<dbReference type="EMBL" id="CP036401">
    <property type="protein sequence ID" value="QBI02396.1"/>
    <property type="molecule type" value="Genomic_DNA"/>
</dbReference>
<dbReference type="CDD" id="cd01948">
    <property type="entry name" value="EAL"/>
    <property type="match status" value="1"/>
</dbReference>
<dbReference type="CDD" id="cd00130">
    <property type="entry name" value="PAS"/>
    <property type="match status" value="3"/>
</dbReference>
<dbReference type="Gene3D" id="3.30.450.20">
    <property type="entry name" value="PAS domain"/>
    <property type="match status" value="4"/>
</dbReference>
<dbReference type="InterPro" id="IPR001610">
    <property type="entry name" value="PAC"/>
</dbReference>
<dbReference type="PANTHER" id="PTHR44757">
    <property type="entry name" value="DIGUANYLATE CYCLASE DGCP"/>
    <property type="match status" value="1"/>
</dbReference>
<dbReference type="SUPFAM" id="SSF141868">
    <property type="entry name" value="EAL domain-like"/>
    <property type="match status" value="1"/>
</dbReference>
<evidence type="ECO:0000259" key="4">
    <source>
        <dbReference type="PROSITE" id="PS50887"/>
    </source>
</evidence>
<dbReference type="PANTHER" id="PTHR44757:SF2">
    <property type="entry name" value="BIOFILM ARCHITECTURE MAINTENANCE PROTEIN MBAA"/>
    <property type="match status" value="1"/>
</dbReference>
<dbReference type="CDD" id="cd01949">
    <property type="entry name" value="GGDEF"/>
    <property type="match status" value="1"/>
</dbReference>
<dbReference type="SMART" id="SM00091">
    <property type="entry name" value="PAS"/>
    <property type="match status" value="3"/>
</dbReference>
<dbReference type="InterPro" id="IPR029787">
    <property type="entry name" value="Nucleotide_cyclase"/>
</dbReference>
<evidence type="ECO:0000259" key="1">
    <source>
        <dbReference type="PROSITE" id="PS50112"/>
    </source>
</evidence>
<dbReference type="InterPro" id="IPR035965">
    <property type="entry name" value="PAS-like_dom_sf"/>
</dbReference>
<name>A0ABX5RWP5_9BURK</name>
<feature type="domain" description="GGDEF" evidence="4">
    <location>
        <begin position="617"/>
        <end position="749"/>
    </location>
</feature>
<dbReference type="SUPFAM" id="SSF55073">
    <property type="entry name" value="Nucleotide cyclase"/>
    <property type="match status" value="1"/>
</dbReference>
<evidence type="ECO:0000313" key="5">
    <source>
        <dbReference type="EMBL" id="QBI02396.1"/>
    </source>
</evidence>
<dbReference type="InterPro" id="IPR000160">
    <property type="entry name" value="GGDEF_dom"/>
</dbReference>
<feature type="domain" description="PAS" evidence="1">
    <location>
        <begin position="221"/>
        <end position="291"/>
    </location>
</feature>
<organism evidence="5 6">
    <name type="scientific">Pseudoduganella albidiflava</name>
    <dbReference type="NCBI Taxonomy" id="321983"/>
    <lineage>
        <taxon>Bacteria</taxon>
        <taxon>Pseudomonadati</taxon>
        <taxon>Pseudomonadota</taxon>
        <taxon>Betaproteobacteria</taxon>
        <taxon>Burkholderiales</taxon>
        <taxon>Oxalobacteraceae</taxon>
        <taxon>Telluria group</taxon>
        <taxon>Pseudoduganella</taxon>
    </lineage>
</organism>
<feature type="domain" description="EAL" evidence="3">
    <location>
        <begin position="758"/>
        <end position="1009"/>
    </location>
</feature>
<dbReference type="SMART" id="SM00052">
    <property type="entry name" value="EAL"/>
    <property type="match status" value="1"/>
</dbReference>
<dbReference type="SUPFAM" id="SSF55785">
    <property type="entry name" value="PYP-like sensor domain (PAS domain)"/>
    <property type="match status" value="4"/>
</dbReference>
<dbReference type="InterPro" id="IPR052155">
    <property type="entry name" value="Biofilm_reg_signaling"/>
</dbReference>
<dbReference type="SMART" id="SM00086">
    <property type="entry name" value="PAC"/>
    <property type="match status" value="2"/>
</dbReference>
<evidence type="ECO:0000259" key="3">
    <source>
        <dbReference type="PROSITE" id="PS50883"/>
    </source>
</evidence>
<gene>
    <name evidence="5" type="ORF">EYF70_17270</name>
</gene>
<dbReference type="PROSITE" id="PS50887">
    <property type="entry name" value="GGDEF"/>
    <property type="match status" value="1"/>
</dbReference>
<dbReference type="Proteomes" id="UP000292307">
    <property type="component" value="Chromosome"/>
</dbReference>
<dbReference type="PROSITE" id="PS50112">
    <property type="entry name" value="PAS"/>
    <property type="match status" value="3"/>
</dbReference>
<dbReference type="InterPro" id="IPR013656">
    <property type="entry name" value="PAS_4"/>
</dbReference>
<sequence length="1019" mass="112313">MTRSVIVRNHCLPRKARSRARQAKLPGRHKRPAFVQEYCRTELFVVPCRFSSHCGHPAHRHAVRELSPPSIDWLGHSSDRTSSMRARRPALLITRGRPTMIRERSSPQEQLLHLAWSTDADGVCAAPLEWCPGLLPQMAGMPLADWLAAVATVDGAAVACELDGVLARRQPFECELEVTCSDGQRRHVLVTGLPRQQGDGHAGTLVDVTERRDALDAAVRDAATLRLLVDNATDLVAYCGLDGRYIDISASFTRSLGWTREQLIGQPAIDFVHPDDHAHANDDMGRILAGETRPNAIEIRKRDTEGRYLALASKTRMVTDPVTGDCLGAVFVSRHIAREKEMLQRLECMAEQNRTLIESITDGFFSVNAQWEIVYANHRAAAFAGIDRDAAIGKVVWDVAGGLSESVVGEHLRIAMARRESISFEAFYEPAGVWVSERIYAHEEGLSVFFHDISERVAREQQIRDSERRFRETIRITPAGYVLVNGDGIIDDINPALCQLSGYSREELLGRPVAQILVGGHAGAALDVRHTGPREHALETVLLHRQGHHVVALVNQTIELDAQGQARSLTAFVTDITERKRAEARMEELATRDTLTGLPNRAWINRRVSDMLAQCRGETTVFFIDLNRFKEVNDSMGHATGDRLLRQVGQRLQACMRPGDVVARLGGDEFVVAASCVGREAAVAIAGRLLATMEMPFVADGMEMRVGASIGISHAGTDVTSTDELFQKADTAMYKAKALGDGSFQFFEPEMCLEARRRLQLEAALHRALEQRQFSVHYQPRVDLRSLRTLGVEALLRWQHPEFGRVPPLEFIPLAEERGQIGTIGCWVLEAACRDVQHVNDRFGLALHVSVNISARQLRSPDLIGQVRTALAESGLPAEALELELTESALIEDLGQSVQVMQGLKALGVRLSIDDFGTGYSSLSYLKRLPIDVLKLDRSFVAENPAGDGFVRALIDMAHVLNLSVVAEGIETTVAMEALRDAACDEGQGYLFARPMPMAELEAFLAQEADTASASTISG</sequence>